<accession>A0AAE3G1Z6</accession>
<keyword evidence="2 9" id="KW-0813">Transport</keyword>
<comment type="subunit">
    <text evidence="9">The complex comprises the extracytoplasmic solute receptor protein and the two transmembrane proteins.</text>
</comment>
<proteinExistence type="inferred from homology"/>
<evidence type="ECO:0000313" key="11">
    <source>
        <dbReference type="EMBL" id="MCP1673559.1"/>
    </source>
</evidence>
<evidence type="ECO:0000256" key="4">
    <source>
        <dbReference type="ARBA" id="ARBA00022519"/>
    </source>
</evidence>
<dbReference type="GO" id="GO:0022857">
    <property type="term" value="F:transmembrane transporter activity"/>
    <property type="evidence" value="ECO:0007669"/>
    <property type="project" value="UniProtKB-UniRule"/>
</dbReference>
<dbReference type="EMBL" id="JALJXV010000001">
    <property type="protein sequence ID" value="MCP1673559.1"/>
    <property type="molecule type" value="Genomic_DNA"/>
</dbReference>
<gene>
    <name evidence="11" type="ORF">J2T57_000651</name>
</gene>
<feature type="transmembrane region" description="Helical" evidence="9">
    <location>
        <begin position="90"/>
        <end position="111"/>
    </location>
</feature>
<keyword evidence="7 9" id="KW-0472">Membrane</keyword>
<protein>
    <recommendedName>
        <fullName evidence="9">TRAP transporter small permease protein</fullName>
    </recommendedName>
</protein>
<evidence type="ECO:0000256" key="1">
    <source>
        <dbReference type="ARBA" id="ARBA00004429"/>
    </source>
</evidence>
<evidence type="ECO:0000256" key="7">
    <source>
        <dbReference type="ARBA" id="ARBA00023136"/>
    </source>
</evidence>
<dbReference type="Proteomes" id="UP001205843">
    <property type="component" value="Unassembled WGS sequence"/>
</dbReference>
<dbReference type="InterPro" id="IPR007387">
    <property type="entry name" value="TRAP_DctQ"/>
</dbReference>
<keyword evidence="12" id="KW-1185">Reference proteome</keyword>
<evidence type="ECO:0000256" key="5">
    <source>
        <dbReference type="ARBA" id="ARBA00022692"/>
    </source>
</evidence>
<keyword evidence="5 9" id="KW-0812">Transmembrane</keyword>
<comment type="subcellular location">
    <subcellularLocation>
        <location evidence="1 9">Cell inner membrane</location>
        <topology evidence="1 9">Multi-pass membrane protein</topology>
    </subcellularLocation>
</comment>
<keyword evidence="6 9" id="KW-1133">Transmembrane helix</keyword>
<dbReference type="GO" id="GO:0005886">
    <property type="term" value="C:plasma membrane"/>
    <property type="evidence" value="ECO:0007669"/>
    <property type="project" value="UniProtKB-SubCell"/>
</dbReference>
<feature type="transmembrane region" description="Helical" evidence="9">
    <location>
        <begin position="131"/>
        <end position="154"/>
    </location>
</feature>
<reference evidence="11" key="1">
    <citation type="submission" date="2022-03" db="EMBL/GenBank/DDBJ databases">
        <title>Genomic Encyclopedia of Type Strains, Phase III (KMG-III): the genomes of soil and plant-associated and newly described type strains.</title>
        <authorList>
            <person name="Whitman W."/>
        </authorList>
    </citation>
    <scope>NUCLEOTIDE SEQUENCE</scope>
    <source>
        <strain evidence="11">ANL 6-2</strain>
    </source>
</reference>
<keyword evidence="3" id="KW-1003">Cell membrane</keyword>
<evidence type="ECO:0000256" key="3">
    <source>
        <dbReference type="ARBA" id="ARBA00022475"/>
    </source>
</evidence>
<organism evidence="11 12">
    <name type="scientific">Natronocella acetinitrilica</name>
    <dbReference type="NCBI Taxonomy" id="414046"/>
    <lineage>
        <taxon>Bacteria</taxon>
        <taxon>Pseudomonadati</taxon>
        <taxon>Pseudomonadota</taxon>
        <taxon>Gammaproteobacteria</taxon>
        <taxon>Chromatiales</taxon>
        <taxon>Ectothiorhodospiraceae</taxon>
        <taxon>Natronocella</taxon>
    </lineage>
</organism>
<dbReference type="RefSeq" id="WP_253474113.1">
    <property type="nucleotide sequence ID" value="NZ_JALJXV010000001.1"/>
</dbReference>
<comment type="caution">
    <text evidence="11">The sequence shown here is derived from an EMBL/GenBank/DDBJ whole genome shotgun (WGS) entry which is preliminary data.</text>
</comment>
<feature type="transmembrane region" description="Helical" evidence="9">
    <location>
        <begin position="20"/>
        <end position="39"/>
    </location>
</feature>
<feature type="transmembrane region" description="Helical" evidence="9">
    <location>
        <begin position="51"/>
        <end position="70"/>
    </location>
</feature>
<dbReference type="Pfam" id="PF04290">
    <property type="entry name" value="DctQ"/>
    <property type="match status" value="1"/>
</dbReference>
<feature type="domain" description="Tripartite ATP-independent periplasmic transporters DctQ component" evidence="10">
    <location>
        <begin position="27"/>
        <end position="158"/>
    </location>
</feature>
<dbReference type="AlphaFoldDB" id="A0AAE3G1Z6"/>
<sequence>MPRPLRRALWVIDHVEEAILILCMTGITVLTFAAVLARYVFRMPIAGADEIATFLFLWAALFGAAAAFKYNQHGSMPLLADRLSPQARRVADLLVLAVTAAFFAFLTYYTWRFLAQSIRIGQRSSATGMPVWIINAGIFGALLLCSLRCAIAIIRDLAGLPRHKPMPGADDPTAENSIRQP</sequence>
<evidence type="ECO:0000256" key="6">
    <source>
        <dbReference type="ARBA" id="ARBA00022989"/>
    </source>
</evidence>
<dbReference type="InterPro" id="IPR055348">
    <property type="entry name" value="DctQ"/>
</dbReference>
<evidence type="ECO:0000313" key="12">
    <source>
        <dbReference type="Proteomes" id="UP001205843"/>
    </source>
</evidence>
<dbReference type="PANTHER" id="PTHR35011">
    <property type="entry name" value="2,3-DIKETO-L-GULONATE TRAP TRANSPORTER SMALL PERMEASE PROTEIN YIAM"/>
    <property type="match status" value="1"/>
</dbReference>
<keyword evidence="4 9" id="KW-0997">Cell inner membrane</keyword>
<evidence type="ECO:0000256" key="9">
    <source>
        <dbReference type="RuleBase" id="RU369079"/>
    </source>
</evidence>
<name>A0AAE3G1Z6_9GAMM</name>
<evidence type="ECO:0000256" key="2">
    <source>
        <dbReference type="ARBA" id="ARBA00022448"/>
    </source>
</evidence>
<evidence type="ECO:0000256" key="8">
    <source>
        <dbReference type="ARBA" id="ARBA00038436"/>
    </source>
</evidence>
<comment type="function">
    <text evidence="9">Part of the tripartite ATP-independent periplasmic (TRAP) transport system.</text>
</comment>
<comment type="similarity">
    <text evidence="8 9">Belongs to the TRAP transporter small permease family.</text>
</comment>
<evidence type="ECO:0000259" key="10">
    <source>
        <dbReference type="Pfam" id="PF04290"/>
    </source>
</evidence>